<comment type="caution">
    <text evidence="5">The sequence shown here is derived from an EMBL/GenBank/DDBJ whole genome shotgun (WGS) entry which is preliminary data.</text>
</comment>
<dbReference type="PANTHER" id="PTHR16161:SF0">
    <property type="entry name" value="TRANSCRIPTIONAL PROTEIN SWT1"/>
    <property type="match status" value="1"/>
</dbReference>
<feature type="compositionally biased region" description="Basic and acidic residues" evidence="3">
    <location>
        <begin position="36"/>
        <end position="54"/>
    </location>
</feature>
<dbReference type="SUPFAM" id="SSF88723">
    <property type="entry name" value="PIN domain-like"/>
    <property type="match status" value="1"/>
</dbReference>
<feature type="compositionally biased region" description="Polar residues" evidence="3">
    <location>
        <begin position="674"/>
        <end position="689"/>
    </location>
</feature>
<feature type="compositionally biased region" description="Low complexity" evidence="3">
    <location>
        <begin position="373"/>
        <end position="384"/>
    </location>
</feature>
<evidence type="ECO:0000256" key="2">
    <source>
        <dbReference type="ARBA" id="ARBA00074620"/>
    </source>
</evidence>
<dbReference type="FunFam" id="3.40.50.1010:FF:000012">
    <property type="entry name" value="SWT1, RNA endoribonuclease homolog"/>
    <property type="match status" value="1"/>
</dbReference>
<comment type="similarity">
    <text evidence="1">Belongs to the SWT1 family.</text>
</comment>
<evidence type="ECO:0000256" key="1">
    <source>
        <dbReference type="ARBA" id="ARBA00060839"/>
    </source>
</evidence>
<feature type="compositionally biased region" description="Basic and acidic residues" evidence="3">
    <location>
        <begin position="150"/>
        <end position="167"/>
    </location>
</feature>
<reference evidence="5 6" key="1">
    <citation type="journal article" date="2024" name="Genome Biol. Evol.">
        <title>Chromosome-level genome assembly of the viviparous eelpout Zoarces viviparus.</title>
        <authorList>
            <person name="Fuhrmann N."/>
            <person name="Brasseur M.V."/>
            <person name="Bakowski C.E."/>
            <person name="Podsiadlowski L."/>
            <person name="Prost S."/>
            <person name="Krehenwinkel H."/>
            <person name="Mayer C."/>
        </authorList>
    </citation>
    <scope>NUCLEOTIDE SEQUENCE [LARGE SCALE GENOMIC DNA]</scope>
    <source>
        <strain evidence="5">NO-MEL_2022_Ind0_liver</strain>
    </source>
</reference>
<feature type="compositionally biased region" description="Basic and acidic residues" evidence="3">
    <location>
        <begin position="228"/>
        <end position="243"/>
    </location>
</feature>
<feature type="compositionally biased region" description="Basic and acidic residues" evidence="3">
    <location>
        <begin position="82"/>
        <end position="104"/>
    </location>
</feature>
<dbReference type="Pfam" id="PF13638">
    <property type="entry name" value="PIN_4"/>
    <property type="match status" value="1"/>
</dbReference>
<dbReference type="Gene3D" id="3.40.50.1010">
    <property type="entry name" value="5'-nuclease"/>
    <property type="match status" value="1"/>
</dbReference>
<evidence type="ECO:0000259" key="4">
    <source>
        <dbReference type="SMART" id="SM00670"/>
    </source>
</evidence>
<dbReference type="SMART" id="SM00670">
    <property type="entry name" value="PINc"/>
    <property type="match status" value="1"/>
</dbReference>
<dbReference type="CDD" id="cd18727">
    <property type="entry name" value="PIN_Swt1-like"/>
    <property type="match status" value="1"/>
</dbReference>
<feature type="compositionally biased region" description="Polar residues" evidence="3">
    <location>
        <begin position="105"/>
        <end position="114"/>
    </location>
</feature>
<dbReference type="Proteomes" id="UP001488805">
    <property type="component" value="Unassembled WGS sequence"/>
</dbReference>
<dbReference type="EMBL" id="JBCEZU010000434">
    <property type="protein sequence ID" value="KAK9519575.1"/>
    <property type="molecule type" value="Genomic_DNA"/>
</dbReference>
<evidence type="ECO:0000256" key="3">
    <source>
        <dbReference type="SAM" id="MobiDB-lite"/>
    </source>
</evidence>
<feature type="region of interest" description="Disordered" evidence="3">
    <location>
        <begin position="674"/>
        <end position="708"/>
    </location>
</feature>
<name>A0AAW1EAW4_ZOAVI</name>
<feature type="compositionally biased region" description="Low complexity" evidence="3">
    <location>
        <begin position="299"/>
        <end position="319"/>
    </location>
</feature>
<feature type="domain" description="PIN" evidence="4">
    <location>
        <begin position="499"/>
        <end position="627"/>
    </location>
</feature>
<feature type="compositionally biased region" description="Polar residues" evidence="3">
    <location>
        <begin position="183"/>
        <end position="194"/>
    </location>
</feature>
<dbReference type="AlphaFoldDB" id="A0AAW1EAW4"/>
<protein>
    <recommendedName>
        <fullName evidence="2">Transcriptional protein SWT1</fullName>
    </recommendedName>
</protein>
<dbReference type="InterPro" id="IPR052626">
    <property type="entry name" value="SWT1_Regulator"/>
</dbReference>
<accession>A0AAW1EAW4</accession>
<dbReference type="InterPro" id="IPR029060">
    <property type="entry name" value="PIN-like_dom_sf"/>
</dbReference>
<feature type="region of interest" description="Disordered" evidence="3">
    <location>
        <begin position="17"/>
        <end position="326"/>
    </location>
</feature>
<evidence type="ECO:0000313" key="6">
    <source>
        <dbReference type="Proteomes" id="UP001488805"/>
    </source>
</evidence>
<dbReference type="InterPro" id="IPR002716">
    <property type="entry name" value="PIN_dom"/>
</dbReference>
<dbReference type="PANTHER" id="PTHR16161">
    <property type="entry name" value="TRANSCRIPTIONAL PROTEIN SWT1"/>
    <property type="match status" value="1"/>
</dbReference>
<proteinExistence type="inferred from homology"/>
<sequence>MPLNSCNITFQTPKKTLCLRMPKSKKRTSSSEEDEKSSKEQDVTKDYKSGRTKQDVNSQESCAAKREKCGKSSCKKSSSSSEGDKKSSKEQDVSKDYKSGKTKQDVNSQESSAAKQEKCALPSVKDVSQITRLIKTPVYRRSKTQATDQKPVHKREECTKATREISGKDNAVSRCKTEESGPSKPSNNAGTVPQRTEKTSRGSTDQKSSHSSTSKLKKQRMIPILDSADQKEQKKKCRAEEPPRTGNKSNTVETREPSKASVSTDTSWEKRTELFKKMCQQHKENKAKRSSSTEAKTPSVSTAKHSSTSSKQTTSVSSSNVGKNVRTVSGSFTSMSFKTVKSSSVQEQICCPVSALPLQFKISKKIQPRPADSTGNNNGASSSNRDLKHETEAPDSGASRSKAVQETVQQAHRCVVVTPSCSSGGQDERTFPSSQTPAHTVAEPCYAQTQVVEELHLARSEKRLEVNVMQSYGELTCMEIDPPEEGAADTHCKPPQQDLILVLDTNILLSHLDYVKMIRSRGLGALGVPTVLIPWVVLQELDYLKKGKGTLGSVVSLAIPAISYIYNVLKNRGHHLWGQSMQQAAEGSYGLNAENNDDRVLQCCLQYLSLYPDCALILCTNDKNLCSKALLSGVDALSKNDLEAESRKHSHGFHPLRNIKTPMLPLVSPHLPSPMQSVGCTRSQQTTGPSVEERDNKQLSTREDEETTRWNPSSVCELEDCLRDVLSDALEVEMKAAFDDLWLEIVYRKPPWTLQDVLQCMKKHWVAVFGQVVPRWKLKTVQNLIEFFNSGKAANCSATSAALQEAKELVKVFGKSSRLVPSAISKLDNIYNKLQPQWEPPACDVVMNDNDEEKQPWSAQVSHQEVWTLFENIWSHAYQTSLEVFKALGFDPHTMQRLQPVGGPPPPQDALVCLHKLSSWVSQLLQAFSRILSSAPGLEEVQALLGIIHSNKIVDRDSRLTTKDLLDCFSRQDYREKLSVGGTQLMELKEALDRCIGSTGQHVAFTTSAP</sequence>
<feature type="compositionally biased region" description="Low complexity" evidence="3">
    <location>
        <begin position="71"/>
        <end position="81"/>
    </location>
</feature>
<feature type="compositionally biased region" description="Basic and acidic residues" evidence="3">
    <location>
        <begin position="267"/>
        <end position="284"/>
    </location>
</feature>
<organism evidence="5 6">
    <name type="scientific">Zoarces viviparus</name>
    <name type="common">Viviparous eelpout</name>
    <name type="synonym">Blennius viviparus</name>
    <dbReference type="NCBI Taxonomy" id="48416"/>
    <lineage>
        <taxon>Eukaryota</taxon>
        <taxon>Metazoa</taxon>
        <taxon>Chordata</taxon>
        <taxon>Craniata</taxon>
        <taxon>Vertebrata</taxon>
        <taxon>Euteleostomi</taxon>
        <taxon>Actinopterygii</taxon>
        <taxon>Neopterygii</taxon>
        <taxon>Teleostei</taxon>
        <taxon>Neoteleostei</taxon>
        <taxon>Acanthomorphata</taxon>
        <taxon>Eupercaria</taxon>
        <taxon>Perciformes</taxon>
        <taxon>Cottioidei</taxon>
        <taxon>Zoarcales</taxon>
        <taxon>Zoarcidae</taxon>
        <taxon>Zoarcinae</taxon>
        <taxon>Zoarces</taxon>
    </lineage>
</organism>
<evidence type="ECO:0000313" key="5">
    <source>
        <dbReference type="EMBL" id="KAK9519575.1"/>
    </source>
</evidence>
<keyword evidence="6" id="KW-1185">Reference proteome</keyword>
<gene>
    <name evidence="5" type="ORF">VZT92_022295</name>
</gene>
<feature type="region of interest" description="Disordered" evidence="3">
    <location>
        <begin position="366"/>
        <end position="405"/>
    </location>
</feature>
<feature type="compositionally biased region" description="Basic and acidic residues" evidence="3">
    <location>
        <begin position="691"/>
        <end position="702"/>
    </location>
</feature>
<dbReference type="GO" id="GO:0005634">
    <property type="term" value="C:nucleus"/>
    <property type="evidence" value="ECO:0007669"/>
    <property type="project" value="TreeGrafter"/>
</dbReference>